<evidence type="ECO:0000313" key="2">
    <source>
        <dbReference type="Proteomes" id="UP001150581"/>
    </source>
</evidence>
<sequence length="825" mass="90346">MSESVVPTFGKAWDTLQPALSPPLLEALACLGFENMTPVQEATIPMFLQNSDVIVEAATGSGKTLSFLLPVLTLLQRRKSRLRHNEVGAIIVSPTRELAKQIFTVLSQLLDLTGAELKAHLVVGGSSSATNTADEMSLLKEVGPDILVGTPGRLEDVLCGRLKSGKKTKAGMITASGGVRGRPTMSASKLEVLVMDEADRLLDMGFEASLTAILSVLPKQRRTGLFSATMSDALGQLVRTGLRNPVRVQVQVQDRGGRGSESRVPSTLRIGYLVSPPDRKLAQILRHIQLGGAQKYIVYFSTCAAVDYFYRLLRRLLSPVAELVPGGKRAMRDERERTRRFLSVSFAISVHSLHGQMVQKKRQATFDAFSALPPGEAGILLCTDVASRGLDIPDVDCVVQWDPPTDPKSFAHRCGRTARAGRSGQALVFLSPGSEETYVDFLALRKIPMAPADYLWQDADGGVTLDAPADAVVVGGASASDSGGDSGGGSGGGSGGDSGGEAPDEDAGAEGGAAKKRPPRRRRRSALRRAFPADTRSDALLEHLRTLAASDREIYARSKLAFVSFIQSYSKHEATFIFRLKELPIIEVAKGFALLHLPSMPEFRGRPTGRFVRYEVDTDTIPLLDAKREAKRLEKLAAEREQDKLRRQLRKDKAAKDEERKTRKKSNSTEAWADAKETKEKLRERKLKRYQMRDAKLAEEEQRLMAEINDPKVLEALAKDPLLAKRMLAGRDKSLVDAARMAADARARARARAPGQTLEAIIADAKLIKRKRAESNSSGEDSSSSSEDDWEEVARKEKIRARIANRSKRPQFKFNPGFSDEEEEN</sequence>
<keyword evidence="1" id="KW-0067">ATP-binding</keyword>
<gene>
    <name evidence="1" type="primary">SPB4</name>
    <name evidence="1" type="ORF">LPJ66_000133</name>
</gene>
<reference evidence="1" key="1">
    <citation type="submission" date="2022-07" db="EMBL/GenBank/DDBJ databases">
        <title>Phylogenomic reconstructions and comparative analyses of Kickxellomycotina fungi.</title>
        <authorList>
            <person name="Reynolds N.K."/>
            <person name="Stajich J.E."/>
            <person name="Barry K."/>
            <person name="Grigoriev I.V."/>
            <person name="Crous P."/>
            <person name="Smith M.E."/>
        </authorList>
    </citation>
    <scope>NUCLEOTIDE SEQUENCE</scope>
    <source>
        <strain evidence="1">Benny 63K</strain>
    </source>
</reference>
<comment type="caution">
    <text evidence="1">The sequence shown here is derived from an EMBL/GenBank/DDBJ whole genome shotgun (WGS) entry which is preliminary data.</text>
</comment>
<keyword evidence="2" id="KW-1185">Reference proteome</keyword>
<dbReference type="Proteomes" id="UP001150581">
    <property type="component" value="Unassembled WGS sequence"/>
</dbReference>
<organism evidence="1 2">
    <name type="scientific">Kickxella alabastrina</name>
    <dbReference type="NCBI Taxonomy" id="61397"/>
    <lineage>
        <taxon>Eukaryota</taxon>
        <taxon>Fungi</taxon>
        <taxon>Fungi incertae sedis</taxon>
        <taxon>Zoopagomycota</taxon>
        <taxon>Kickxellomycotina</taxon>
        <taxon>Kickxellomycetes</taxon>
        <taxon>Kickxellales</taxon>
        <taxon>Kickxellaceae</taxon>
        <taxon>Kickxella</taxon>
    </lineage>
</organism>
<keyword evidence="1" id="KW-0347">Helicase</keyword>
<dbReference type="EMBL" id="JANBPG010000003">
    <property type="protein sequence ID" value="KAJ1902246.1"/>
    <property type="molecule type" value="Genomic_DNA"/>
</dbReference>
<name>A0ACC1IWP9_9FUNG</name>
<keyword evidence="1" id="KW-0378">Hydrolase</keyword>
<accession>A0ACC1IWP9</accession>
<protein>
    <submittedName>
        <fullName evidence="1">ATP-dependent rRNA helicase spb4</fullName>
        <ecNumber evidence="1">3.6.4.13</ecNumber>
    </submittedName>
</protein>
<keyword evidence="1" id="KW-0547">Nucleotide-binding</keyword>
<proteinExistence type="predicted"/>
<evidence type="ECO:0000313" key="1">
    <source>
        <dbReference type="EMBL" id="KAJ1902246.1"/>
    </source>
</evidence>
<dbReference type="EC" id="3.6.4.13" evidence="1"/>